<sequence length="50" mass="5431">MKVVLGNQLARLRDATDVTQDRAAEVLGCTQQKIAHIGGFSSWFVLVMVG</sequence>
<dbReference type="InterPro" id="IPR010982">
    <property type="entry name" value="Lambda_DNA-bd_dom_sf"/>
</dbReference>
<dbReference type="EMBL" id="JBHUKQ010000039">
    <property type="protein sequence ID" value="MFD2488022.1"/>
    <property type="molecule type" value="Genomic_DNA"/>
</dbReference>
<dbReference type="Pfam" id="PF13560">
    <property type="entry name" value="HTH_31"/>
    <property type="match status" value="1"/>
</dbReference>
<accession>A0ABW5IF37</accession>
<proteinExistence type="predicted"/>
<evidence type="ECO:0000313" key="2">
    <source>
        <dbReference type="Proteomes" id="UP001597542"/>
    </source>
</evidence>
<dbReference type="Proteomes" id="UP001597542">
    <property type="component" value="Unassembled WGS sequence"/>
</dbReference>
<reference evidence="2" key="1">
    <citation type="journal article" date="2019" name="Int. J. Syst. Evol. Microbiol.">
        <title>The Global Catalogue of Microorganisms (GCM) 10K type strain sequencing project: providing services to taxonomists for standard genome sequencing and annotation.</title>
        <authorList>
            <consortium name="The Broad Institute Genomics Platform"/>
            <consortium name="The Broad Institute Genome Sequencing Center for Infectious Disease"/>
            <person name="Wu L."/>
            <person name="Ma J."/>
        </authorList>
    </citation>
    <scope>NUCLEOTIDE SEQUENCE [LARGE SCALE GENOMIC DNA]</scope>
    <source>
        <strain evidence="2">CGMCC 4.7638</strain>
    </source>
</reference>
<name>A0ABW5IF37_9PSEU</name>
<keyword evidence="2" id="KW-1185">Reference proteome</keyword>
<dbReference type="SUPFAM" id="SSF47413">
    <property type="entry name" value="lambda repressor-like DNA-binding domains"/>
    <property type="match status" value="1"/>
</dbReference>
<organism evidence="1 2">
    <name type="scientific">Amycolatopsis albidoflavus</name>
    <dbReference type="NCBI Taxonomy" id="102226"/>
    <lineage>
        <taxon>Bacteria</taxon>
        <taxon>Bacillati</taxon>
        <taxon>Actinomycetota</taxon>
        <taxon>Actinomycetes</taxon>
        <taxon>Pseudonocardiales</taxon>
        <taxon>Pseudonocardiaceae</taxon>
        <taxon>Amycolatopsis</taxon>
    </lineage>
</organism>
<dbReference type="RefSeq" id="WP_377928565.1">
    <property type="nucleotide sequence ID" value="NZ_JBHUKQ010000039.1"/>
</dbReference>
<evidence type="ECO:0000313" key="1">
    <source>
        <dbReference type="EMBL" id="MFD2488022.1"/>
    </source>
</evidence>
<gene>
    <name evidence="1" type="ORF">ACFSUT_47635</name>
</gene>
<comment type="caution">
    <text evidence="1">The sequence shown here is derived from an EMBL/GenBank/DDBJ whole genome shotgun (WGS) entry which is preliminary data.</text>
</comment>
<dbReference type="Gene3D" id="1.10.260.40">
    <property type="entry name" value="lambda repressor-like DNA-binding domains"/>
    <property type="match status" value="1"/>
</dbReference>
<protein>
    <submittedName>
        <fullName evidence="1">Helix-turn-helix domain-containing protein</fullName>
    </submittedName>
</protein>